<dbReference type="AlphaFoldDB" id="A0A8J6FUF8"/>
<accession>A0A8J6FUF8</accession>
<keyword evidence="2" id="KW-1185">Reference proteome</keyword>
<evidence type="ECO:0000313" key="1">
    <source>
        <dbReference type="EMBL" id="KAG9494396.1"/>
    </source>
</evidence>
<comment type="caution">
    <text evidence="1">The sequence shown here is derived from an EMBL/GenBank/DDBJ whole genome shotgun (WGS) entry which is preliminary data.</text>
</comment>
<name>A0A8J6FUF8_ELECQ</name>
<proteinExistence type="predicted"/>
<evidence type="ECO:0000313" key="2">
    <source>
        <dbReference type="Proteomes" id="UP000770717"/>
    </source>
</evidence>
<gene>
    <name evidence="1" type="ORF">GDO78_001965</name>
</gene>
<reference evidence="1" key="1">
    <citation type="thesis" date="2020" institute="ProQuest LLC" country="789 East Eisenhower Parkway, Ann Arbor, MI, USA">
        <title>Comparative Genomics and Chromosome Evolution.</title>
        <authorList>
            <person name="Mudd A.B."/>
        </authorList>
    </citation>
    <scope>NUCLEOTIDE SEQUENCE</scope>
    <source>
        <strain evidence="1">HN-11 Male</strain>
        <tissue evidence="1">Kidney and liver</tissue>
    </source>
</reference>
<sequence length="112" mass="12910">MKPSSYCTKTKAPGCLVNVQCPTLQSFYSPFLPGLLHLSQNMFSQYILQISINMEPVLWKDTPVMSCHQRFVMSICTNNYYACSLLQERNPPQFIYTIQNTGTQNHPFPQIR</sequence>
<protein>
    <submittedName>
        <fullName evidence="1">Uncharacterized protein</fullName>
    </submittedName>
</protein>
<dbReference type="Proteomes" id="UP000770717">
    <property type="component" value="Unassembled WGS sequence"/>
</dbReference>
<dbReference type="EMBL" id="WNTK01000001">
    <property type="protein sequence ID" value="KAG9494396.1"/>
    <property type="molecule type" value="Genomic_DNA"/>
</dbReference>
<organism evidence="1 2">
    <name type="scientific">Eleutherodactylus coqui</name>
    <name type="common">Puerto Rican coqui</name>
    <dbReference type="NCBI Taxonomy" id="57060"/>
    <lineage>
        <taxon>Eukaryota</taxon>
        <taxon>Metazoa</taxon>
        <taxon>Chordata</taxon>
        <taxon>Craniata</taxon>
        <taxon>Vertebrata</taxon>
        <taxon>Euteleostomi</taxon>
        <taxon>Amphibia</taxon>
        <taxon>Batrachia</taxon>
        <taxon>Anura</taxon>
        <taxon>Neobatrachia</taxon>
        <taxon>Hyloidea</taxon>
        <taxon>Eleutherodactylidae</taxon>
        <taxon>Eleutherodactylinae</taxon>
        <taxon>Eleutherodactylus</taxon>
        <taxon>Eleutherodactylus</taxon>
    </lineage>
</organism>